<organism evidence="3 4">
    <name type="scientific">Ascobolus immersus RN42</name>
    <dbReference type="NCBI Taxonomy" id="1160509"/>
    <lineage>
        <taxon>Eukaryota</taxon>
        <taxon>Fungi</taxon>
        <taxon>Dikarya</taxon>
        <taxon>Ascomycota</taxon>
        <taxon>Pezizomycotina</taxon>
        <taxon>Pezizomycetes</taxon>
        <taxon>Pezizales</taxon>
        <taxon>Ascobolaceae</taxon>
        <taxon>Ascobolus</taxon>
    </lineage>
</organism>
<keyword evidence="2" id="KW-0812">Transmembrane</keyword>
<gene>
    <name evidence="3" type="ORF">BJ508DRAFT_308301</name>
</gene>
<keyword evidence="4" id="KW-1185">Reference proteome</keyword>
<name>A0A3N4I0P4_ASCIM</name>
<feature type="transmembrane region" description="Helical" evidence="2">
    <location>
        <begin position="24"/>
        <end position="48"/>
    </location>
</feature>
<evidence type="ECO:0000313" key="4">
    <source>
        <dbReference type="Proteomes" id="UP000275078"/>
    </source>
</evidence>
<protein>
    <submittedName>
        <fullName evidence="3">Uncharacterized protein</fullName>
    </submittedName>
</protein>
<evidence type="ECO:0000313" key="3">
    <source>
        <dbReference type="EMBL" id="RPA79539.1"/>
    </source>
</evidence>
<keyword evidence="2" id="KW-0472">Membrane</keyword>
<accession>A0A3N4I0P4</accession>
<dbReference type="Proteomes" id="UP000275078">
    <property type="component" value="Unassembled WGS sequence"/>
</dbReference>
<proteinExistence type="predicted"/>
<feature type="region of interest" description="Disordered" evidence="1">
    <location>
        <begin position="52"/>
        <end position="77"/>
    </location>
</feature>
<dbReference type="AlphaFoldDB" id="A0A3N4I0P4"/>
<evidence type="ECO:0000256" key="1">
    <source>
        <dbReference type="SAM" id="MobiDB-lite"/>
    </source>
</evidence>
<keyword evidence="2" id="KW-1133">Transmembrane helix</keyword>
<dbReference type="EMBL" id="ML119698">
    <property type="protein sequence ID" value="RPA79539.1"/>
    <property type="molecule type" value="Genomic_DNA"/>
</dbReference>
<reference evidence="3 4" key="1">
    <citation type="journal article" date="2018" name="Nat. Ecol. Evol.">
        <title>Pezizomycetes genomes reveal the molecular basis of ectomycorrhizal truffle lifestyle.</title>
        <authorList>
            <person name="Murat C."/>
            <person name="Payen T."/>
            <person name="Noel B."/>
            <person name="Kuo A."/>
            <person name="Morin E."/>
            <person name="Chen J."/>
            <person name="Kohler A."/>
            <person name="Krizsan K."/>
            <person name="Balestrini R."/>
            <person name="Da Silva C."/>
            <person name="Montanini B."/>
            <person name="Hainaut M."/>
            <person name="Levati E."/>
            <person name="Barry K.W."/>
            <person name="Belfiori B."/>
            <person name="Cichocki N."/>
            <person name="Clum A."/>
            <person name="Dockter R.B."/>
            <person name="Fauchery L."/>
            <person name="Guy J."/>
            <person name="Iotti M."/>
            <person name="Le Tacon F."/>
            <person name="Lindquist E.A."/>
            <person name="Lipzen A."/>
            <person name="Malagnac F."/>
            <person name="Mello A."/>
            <person name="Molinier V."/>
            <person name="Miyauchi S."/>
            <person name="Poulain J."/>
            <person name="Riccioni C."/>
            <person name="Rubini A."/>
            <person name="Sitrit Y."/>
            <person name="Splivallo R."/>
            <person name="Traeger S."/>
            <person name="Wang M."/>
            <person name="Zifcakova L."/>
            <person name="Wipf D."/>
            <person name="Zambonelli A."/>
            <person name="Paolocci F."/>
            <person name="Nowrousian M."/>
            <person name="Ottonello S."/>
            <person name="Baldrian P."/>
            <person name="Spatafora J.W."/>
            <person name="Henrissat B."/>
            <person name="Nagy L.G."/>
            <person name="Aury J.M."/>
            <person name="Wincker P."/>
            <person name="Grigoriev I.V."/>
            <person name="Bonfante P."/>
            <person name="Martin F.M."/>
        </authorList>
    </citation>
    <scope>NUCLEOTIDE SEQUENCE [LARGE SCALE GENOMIC DNA]</scope>
    <source>
        <strain evidence="3 4">RN42</strain>
    </source>
</reference>
<sequence length="188" mass="21585">MNPVNNEHRAWISRTLPIESMHDMYLLTPPILASVSSFFQSSLVLFTVTQPTERHRKVPSSTLHRRRNGNNQVRPSSRVRLSRAANVECLHQDRWKRTPKSRVHSSGNEVEYCAPTSSSHNPVRNAKVNDHIMTCMQRMTPERPGAGLGSDGMLVRGIAICRRNSNHQIELEKNFKCKYRETRTNARK</sequence>
<evidence type="ECO:0000256" key="2">
    <source>
        <dbReference type="SAM" id="Phobius"/>
    </source>
</evidence>
<feature type="compositionally biased region" description="Basic residues" evidence="1">
    <location>
        <begin position="54"/>
        <end position="68"/>
    </location>
</feature>